<protein>
    <submittedName>
        <fullName evidence="2">Uncharacterized protein</fullName>
    </submittedName>
</protein>
<reference evidence="2" key="1">
    <citation type="submission" date="2023-10" db="EMBL/GenBank/DDBJ databases">
        <title>Genome assembly of Pristionchus species.</title>
        <authorList>
            <person name="Yoshida K."/>
            <person name="Sommer R.J."/>
        </authorList>
    </citation>
    <scope>NUCLEOTIDE SEQUENCE</scope>
    <source>
        <strain evidence="2">RS0144</strain>
    </source>
</reference>
<dbReference type="EMBL" id="BTSX01000005">
    <property type="protein sequence ID" value="GMS99894.1"/>
    <property type="molecule type" value="Genomic_DNA"/>
</dbReference>
<comment type="caution">
    <text evidence="2">The sequence shown here is derived from an EMBL/GenBank/DDBJ whole genome shotgun (WGS) entry which is preliminary data.</text>
</comment>
<proteinExistence type="predicted"/>
<accession>A0AAV5U180</accession>
<evidence type="ECO:0000313" key="3">
    <source>
        <dbReference type="Proteomes" id="UP001432027"/>
    </source>
</evidence>
<evidence type="ECO:0000313" key="2">
    <source>
        <dbReference type="EMBL" id="GMS99894.1"/>
    </source>
</evidence>
<dbReference type="AlphaFoldDB" id="A0AAV5U180"/>
<feature type="compositionally biased region" description="Basic and acidic residues" evidence="1">
    <location>
        <begin position="94"/>
        <end position="111"/>
    </location>
</feature>
<feature type="region of interest" description="Disordered" evidence="1">
    <location>
        <begin position="71"/>
        <end position="111"/>
    </location>
</feature>
<gene>
    <name evidence="2" type="ORF">PENTCL1PPCAC_22069</name>
</gene>
<name>A0AAV5U180_9BILA</name>
<keyword evidence="3" id="KW-1185">Reference proteome</keyword>
<organism evidence="2 3">
    <name type="scientific">Pristionchus entomophagus</name>
    <dbReference type="NCBI Taxonomy" id="358040"/>
    <lineage>
        <taxon>Eukaryota</taxon>
        <taxon>Metazoa</taxon>
        <taxon>Ecdysozoa</taxon>
        <taxon>Nematoda</taxon>
        <taxon>Chromadorea</taxon>
        <taxon>Rhabditida</taxon>
        <taxon>Rhabditina</taxon>
        <taxon>Diplogasteromorpha</taxon>
        <taxon>Diplogasteroidea</taxon>
        <taxon>Neodiplogasteridae</taxon>
        <taxon>Pristionchus</taxon>
    </lineage>
</organism>
<feature type="compositionally biased region" description="Acidic residues" evidence="1">
    <location>
        <begin position="76"/>
        <end position="93"/>
    </location>
</feature>
<sequence length="455" mass="52417">MTEDREKDLRLAKEEDEQPEFEAGAFLSLLRDDQILMGGFDLDEAIAETEGLSRPNSGDGAVEATEEELMMRLEMDGEDPVSDAEGENEEEEEWPPREPGAERKKDDKSGEIAEMTRSMMARVDRMARMAEEKAKKRETTAVTGSRLNQGRSFNVNSWKAEELKELYDGVKKSGTSKPALVRLYNHSEYIIKTKTIEQVYDKIDDIRQMNEDHKTIAIREEKLDAHDRGTLRFAEMGKLAFIWSQQMQKLQNSRSFSRKKEYVKDQLKKFFTARYQESEKVTTIDGITIGPNRPIRWSRLYSIARFIFSCPYRSRNLPARIGINAMEAAVLMMIMNDIQNQARANLTARTRAEHGSMFLALARQDYTMFNLDVPPTDYAKPFVDPLRMSEWRAVSTEEEPEMMETYEEVFPTENTVAKIKGKKRVRVLEEEGEDLMSELAAKRSFVEDLLGEESD</sequence>
<dbReference type="Proteomes" id="UP001432027">
    <property type="component" value="Unassembled WGS sequence"/>
</dbReference>
<evidence type="ECO:0000256" key="1">
    <source>
        <dbReference type="SAM" id="MobiDB-lite"/>
    </source>
</evidence>